<dbReference type="SMART" id="SM00184">
    <property type="entry name" value="RING"/>
    <property type="match status" value="1"/>
</dbReference>
<dbReference type="PROSITE" id="PS50089">
    <property type="entry name" value="ZF_RING_2"/>
    <property type="match status" value="1"/>
</dbReference>
<dbReference type="InterPro" id="IPR001841">
    <property type="entry name" value="Znf_RING"/>
</dbReference>
<sequence>MNNLRLNRVRFAHTRHVVKVLSLDARDTLIAAKEHPGVVYSKFAAEKGLHIDANQVFPNFLKNYKIACQKYPCFGYKTVGDREWWNFVVRNTLLDSAPGSSNDITSKLADELFDFYATKEPWKLVESDIRSTLQKFRLKGISLVVTSNTDSRLKSILKQFCLDDLFSMILLAGEVGLNNKVFQVMDLFRKPKKRAGAPTAVRQREDGSDEDETAVKTAIPKKRRNNPMVQSTSRKEKTARSSSDSDGDDDEIAVAEHTFAASGDSGPAGPRDSGATATLDIDTDVSVDAQAQFERVQQQLKEGLEKDGKVLYKGAALYGAKEAKDTAKGNASSGMNRIGPVRAPAFLRQTVRWDFAPDICKDYKETGFCTFGDSCKFVHDRSDYKHGWEIDKDFEEGKYDEDDNTDYTIKEEDEMYPEECYICGNAFVDPIVTKCKHYFCTDCAMKEFKKSAKCPICQQNTERIMNAARDLINHLKRKKAEQKVPSDHEEEEEEPASSNCEGHDHEEHHHHQEHREDYQDDSEENDEGEEAGLESDNDQDEPEVADEEQAIEMEAIDDVDDGEEDESESDGNESD</sequence>
<dbReference type="Pfam" id="PF00642">
    <property type="entry name" value="zf-CCCH"/>
    <property type="match status" value="1"/>
</dbReference>
<dbReference type="InterPro" id="IPR000571">
    <property type="entry name" value="Znf_CCCH"/>
</dbReference>
<evidence type="ECO:0000256" key="2">
    <source>
        <dbReference type="ARBA" id="ARBA00022771"/>
    </source>
</evidence>
<evidence type="ECO:0000313" key="9">
    <source>
        <dbReference type="Proteomes" id="UP001152747"/>
    </source>
</evidence>
<keyword evidence="1 4" id="KW-0479">Metal-binding</keyword>
<dbReference type="OrthoDB" id="25761at2759"/>
<dbReference type="PANTHER" id="PTHR12930">
    <property type="entry name" value="ZINC FINGER PROTEIN 183"/>
    <property type="match status" value="1"/>
</dbReference>
<feature type="region of interest" description="Disordered" evidence="5">
    <location>
        <begin position="476"/>
        <end position="575"/>
    </location>
</feature>
<dbReference type="PROSITE" id="PS00518">
    <property type="entry name" value="ZF_RING_1"/>
    <property type="match status" value="1"/>
</dbReference>
<feature type="compositionally biased region" description="Acidic residues" evidence="5">
    <location>
        <begin position="518"/>
        <end position="575"/>
    </location>
</feature>
<dbReference type="SUPFAM" id="SSF56784">
    <property type="entry name" value="HAD-like"/>
    <property type="match status" value="1"/>
</dbReference>
<evidence type="ECO:0008006" key="10">
    <source>
        <dbReference type="Google" id="ProtNLM"/>
    </source>
</evidence>
<dbReference type="InterPro" id="IPR023214">
    <property type="entry name" value="HAD_sf"/>
</dbReference>
<keyword evidence="3 4" id="KW-0862">Zinc</keyword>
<dbReference type="SUPFAM" id="SSF90229">
    <property type="entry name" value="CCCH zinc finger"/>
    <property type="match status" value="1"/>
</dbReference>
<dbReference type="InterPro" id="IPR017907">
    <property type="entry name" value="Znf_RING_CS"/>
</dbReference>
<proteinExistence type="predicted"/>
<evidence type="ECO:0000259" key="6">
    <source>
        <dbReference type="PROSITE" id="PS50089"/>
    </source>
</evidence>
<dbReference type="InterPro" id="IPR013083">
    <property type="entry name" value="Znf_RING/FYVE/PHD"/>
</dbReference>
<feature type="domain" description="RING-type" evidence="6">
    <location>
        <begin position="420"/>
        <end position="458"/>
    </location>
</feature>
<feature type="compositionally biased region" description="Basic and acidic residues" evidence="5">
    <location>
        <begin position="501"/>
        <end position="517"/>
    </location>
</feature>
<dbReference type="SUPFAM" id="SSF57850">
    <property type="entry name" value="RING/U-box"/>
    <property type="match status" value="1"/>
</dbReference>
<dbReference type="GO" id="GO:0034247">
    <property type="term" value="P:snoRNA splicing"/>
    <property type="evidence" value="ECO:0007669"/>
    <property type="project" value="TreeGrafter"/>
</dbReference>
<evidence type="ECO:0000256" key="4">
    <source>
        <dbReference type="PROSITE-ProRule" id="PRU00723"/>
    </source>
</evidence>
<dbReference type="Pfam" id="PF13923">
    <property type="entry name" value="zf-C3HC4_2"/>
    <property type="match status" value="1"/>
</dbReference>
<feature type="domain" description="C3H1-type" evidence="7">
    <location>
        <begin position="354"/>
        <end position="382"/>
    </location>
</feature>
<protein>
    <recommendedName>
        <fullName evidence="10">RING-type E3 ubiquitin transferase</fullName>
    </recommendedName>
</protein>
<dbReference type="AlphaFoldDB" id="A0A9P1IEU3"/>
<comment type="caution">
    <text evidence="8">The sequence shown here is derived from an EMBL/GenBank/DDBJ whole genome shotgun (WGS) entry which is preliminary data.</text>
</comment>
<dbReference type="PANTHER" id="PTHR12930:SF0">
    <property type="entry name" value="RING FINGER PROTEIN 113B"/>
    <property type="match status" value="1"/>
</dbReference>
<feature type="region of interest" description="Disordered" evidence="5">
    <location>
        <begin position="193"/>
        <end position="249"/>
    </location>
</feature>
<keyword evidence="9" id="KW-1185">Reference proteome</keyword>
<gene>
    <name evidence="8" type="ORF">CAMP_LOCUS6641</name>
</gene>
<dbReference type="Gene3D" id="4.10.1000.10">
    <property type="entry name" value="Zinc finger, CCCH-type"/>
    <property type="match status" value="1"/>
</dbReference>
<evidence type="ECO:0000313" key="8">
    <source>
        <dbReference type="EMBL" id="CAI5444004.1"/>
    </source>
</evidence>
<dbReference type="InterPro" id="IPR044924">
    <property type="entry name" value="HAD-SF_hydro_IA_REG-2-like_cap"/>
</dbReference>
<organism evidence="8 9">
    <name type="scientific">Caenorhabditis angaria</name>
    <dbReference type="NCBI Taxonomy" id="860376"/>
    <lineage>
        <taxon>Eukaryota</taxon>
        <taxon>Metazoa</taxon>
        <taxon>Ecdysozoa</taxon>
        <taxon>Nematoda</taxon>
        <taxon>Chromadorea</taxon>
        <taxon>Rhabditida</taxon>
        <taxon>Rhabditina</taxon>
        <taxon>Rhabditomorpha</taxon>
        <taxon>Rhabditoidea</taxon>
        <taxon>Rhabditidae</taxon>
        <taxon>Peloderinae</taxon>
        <taxon>Caenorhabditis</taxon>
    </lineage>
</organism>
<dbReference type="Gene3D" id="1.10.150.720">
    <property type="entry name" value="Haloacid dehalogenase-like hydrolase"/>
    <property type="match status" value="1"/>
</dbReference>
<dbReference type="PROSITE" id="PS50103">
    <property type="entry name" value="ZF_C3H1"/>
    <property type="match status" value="1"/>
</dbReference>
<dbReference type="SMART" id="SM00356">
    <property type="entry name" value="ZnF_C3H1"/>
    <property type="match status" value="1"/>
</dbReference>
<dbReference type="InterPro" id="IPR036855">
    <property type="entry name" value="Znf_CCCH_sf"/>
</dbReference>
<dbReference type="InterPro" id="IPR036412">
    <property type="entry name" value="HAD-like_sf"/>
</dbReference>
<dbReference type="InterPro" id="IPR039971">
    <property type="entry name" value="CWC24-like"/>
</dbReference>
<keyword evidence="2 4" id="KW-0863">Zinc-finger</keyword>
<dbReference type="Proteomes" id="UP001152747">
    <property type="component" value="Unassembled WGS sequence"/>
</dbReference>
<dbReference type="CDD" id="cd16539">
    <property type="entry name" value="RING-HC_RNF113A_B"/>
    <property type="match status" value="1"/>
</dbReference>
<dbReference type="EMBL" id="CANHGI010000003">
    <property type="protein sequence ID" value="CAI5444004.1"/>
    <property type="molecule type" value="Genomic_DNA"/>
</dbReference>
<dbReference type="GO" id="GO:0005684">
    <property type="term" value="C:U2-type spliceosomal complex"/>
    <property type="evidence" value="ECO:0007669"/>
    <property type="project" value="TreeGrafter"/>
</dbReference>
<evidence type="ECO:0000256" key="1">
    <source>
        <dbReference type="ARBA" id="ARBA00022723"/>
    </source>
</evidence>
<reference evidence="8" key="1">
    <citation type="submission" date="2022-11" db="EMBL/GenBank/DDBJ databases">
        <authorList>
            <person name="Kikuchi T."/>
        </authorList>
    </citation>
    <scope>NUCLEOTIDE SEQUENCE</scope>
    <source>
        <strain evidence="8">PS1010</strain>
    </source>
</reference>
<evidence type="ECO:0000259" key="7">
    <source>
        <dbReference type="PROSITE" id="PS50103"/>
    </source>
</evidence>
<name>A0A9P1IEU3_9PELO</name>
<evidence type="ECO:0000256" key="5">
    <source>
        <dbReference type="SAM" id="MobiDB-lite"/>
    </source>
</evidence>
<feature type="zinc finger region" description="C3H1-type" evidence="4">
    <location>
        <begin position="354"/>
        <end position="382"/>
    </location>
</feature>
<evidence type="ECO:0000256" key="3">
    <source>
        <dbReference type="ARBA" id="ARBA00022833"/>
    </source>
</evidence>
<dbReference type="Gene3D" id="3.40.50.1000">
    <property type="entry name" value="HAD superfamily/HAD-like"/>
    <property type="match status" value="1"/>
</dbReference>
<dbReference type="GO" id="GO:0008270">
    <property type="term" value="F:zinc ion binding"/>
    <property type="evidence" value="ECO:0007669"/>
    <property type="project" value="UniProtKB-KW"/>
</dbReference>
<accession>A0A9P1IEU3</accession>
<dbReference type="Gene3D" id="3.30.40.10">
    <property type="entry name" value="Zinc/RING finger domain, C3HC4 (zinc finger)"/>
    <property type="match status" value="1"/>
</dbReference>
<feature type="region of interest" description="Disordered" evidence="5">
    <location>
        <begin position="258"/>
        <end position="277"/>
    </location>
</feature>